<keyword evidence="2" id="KW-1185">Reference proteome</keyword>
<dbReference type="PROSITE" id="PS50007">
    <property type="entry name" value="PIPLC_X_DOMAIN"/>
    <property type="match status" value="1"/>
</dbReference>
<dbReference type="Gene3D" id="3.20.20.190">
    <property type="entry name" value="Phosphatidylinositol (PI) phosphodiesterase"/>
    <property type="match status" value="1"/>
</dbReference>
<organism evidence="1 2">
    <name type="scientific">Immersiella caudata</name>
    <dbReference type="NCBI Taxonomy" id="314043"/>
    <lineage>
        <taxon>Eukaryota</taxon>
        <taxon>Fungi</taxon>
        <taxon>Dikarya</taxon>
        <taxon>Ascomycota</taxon>
        <taxon>Pezizomycotina</taxon>
        <taxon>Sordariomycetes</taxon>
        <taxon>Sordariomycetidae</taxon>
        <taxon>Sordariales</taxon>
        <taxon>Lasiosphaeriaceae</taxon>
        <taxon>Immersiella</taxon>
    </lineage>
</organism>
<comment type="caution">
    <text evidence="1">The sequence shown here is derived from an EMBL/GenBank/DDBJ whole genome shotgun (WGS) entry which is preliminary data.</text>
</comment>
<dbReference type="Proteomes" id="UP001175000">
    <property type="component" value="Unassembled WGS sequence"/>
</dbReference>
<name>A0AA40BX66_9PEZI</name>
<sequence>MGIGGYLSLINITPWTMIRGDQSSYQMNSWDFPQTLKPFSQTEVYIEREYLPFGTVSDTQAGVTYMLAADDLQTSADSLSYQIHYTAPDGHEDGAVEVILSNLQTPETAKGGAINLGFSANAVASDHITTPWILSGLLFEFSANDISSAWMSRDLGTLGCRILRHICLPGSHDAGMSRRDGGTVFGTEGRTRTQHLDIGQQLAQGIRYFDLRPVISDGQYKTGHYSHISGSFQGANGQSFDEIINQVNDYTDKHSELVILYLSGTYNTDLGPDSYRAFNQDEWDGLLSQLAQGLHHLSSAPSLFPGTDIGWLRLDTFISATSAAVIVVVDDKDIDLGSREGHGFISSTRFSLVNEYSNTNDKDKMADDQFDKLNRYRGGSIDGDSGFLMSWTLTLSTSDTIGGTSVLTLADWANNALYSAGYFWDRYVKTPLVFPNVLMIDDVPDDGRFRALVFGINWMLGWSGIPSAC</sequence>
<dbReference type="AlphaFoldDB" id="A0AA40BX66"/>
<reference evidence="1" key="1">
    <citation type="submission" date="2023-06" db="EMBL/GenBank/DDBJ databases">
        <title>Genome-scale phylogeny and comparative genomics of the fungal order Sordariales.</title>
        <authorList>
            <consortium name="Lawrence Berkeley National Laboratory"/>
            <person name="Hensen N."/>
            <person name="Bonometti L."/>
            <person name="Westerberg I."/>
            <person name="Brannstrom I.O."/>
            <person name="Guillou S."/>
            <person name="Cros-Aarteil S."/>
            <person name="Calhoun S."/>
            <person name="Haridas S."/>
            <person name="Kuo A."/>
            <person name="Mondo S."/>
            <person name="Pangilinan J."/>
            <person name="Riley R."/>
            <person name="Labutti K."/>
            <person name="Andreopoulos B."/>
            <person name="Lipzen A."/>
            <person name="Chen C."/>
            <person name="Yanf M."/>
            <person name="Daum C."/>
            <person name="Ng V."/>
            <person name="Clum A."/>
            <person name="Steindorff A."/>
            <person name="Ohm R."/>
            <person name="Martin F."/>
            <person name="Silar P."/>
            <person name="Natvig D."/>
            <person name="Lalanne C."/>
            <person name="Gautier V."/>
            <person name="Ament-Velasquez S.L."/>
            <person name="Kruys A."/>
            <person name="Hutchinson M.I."/>
            <person name="Powell A.J."/>
            <person name="Barry K."/>
            <person name="Miller A.N."/>
            <person name="Grigoriev I.V."/>
            <person name="Debuchy R."/>
            <person name="Gladieux P."/>
            <person name="Thoren M.H."/>
            <person name="Johannesson H."/>
        </authorList>
    </citation>
    <scope>NUCLEOTIDE SEQUENCE</scope>
    <source>
        <strain evidence="1">CBS 606.72</strain>
    </source>
</reference>
<dbReference type="InterPro" id="IPR051057">
    <property type="entry name" value="PI-PLC_domain"/>
</dbReference>
<protein>
    <submittedName>
        <fullName evidence="1">PLC-like phosphodiesterase</fullName>
    </submittedName>
</protein>
<gene>
    <name evidence="1" type="ORF">B0T14DRAFT_498019</name>
</gene>
<dbReference type="GO" id="GO:0008081">
    <property type="term" value="F:phosphoric diester hydrolase activity"/>
    <property type="evidence" value="ECO:0007669"/>
    <property type="project" value="InterPro"/>
</dbReference>
<dbReference type="EMBL" id="JAULSU010000005">
    <property type="protein sequence ID" value="KAK0616879.1"/>
    <property type="molecule type" value="Genomic_DNA"/>
</dbReference>
<accession>A0AA40BX66</accession>
<evidence type="ECO:0000313" key="2">
    <source>
        <dbReference type="Proteomes" id="UP001175000"/>
    </source>
</evidence>
<dbReference type="SUPFAM" id="SSF51695">
    <property type="entry name" value="PLC-like phosphodiesterases"/>
    <property type="match status" value="1"/>
</dbReference>
<dbReference type="PANTHER" id="PTHR13593">
    <property type="match status" value="1"/>
</dbReference>
<dbReference type="InterPro" id="IPR017946">
    <property type="entry name" value="PLC-like_Pdiesterase_TIM-brl"/>
</dbReference>
<proteinExistence type="predicted"/>
<dbReference type="GO" id="GO:0006629">
    <property type="term" value="P:lipid metabolic process"/>
    <property type="evidence" value="ECO:0007669"/>
    <property type="project" value="InterPro"/>
</dbReference>
<evidence type="ECO:0000313" key="1">
    <source>
        <dbReference type="EMBL" id="KAK0616879.1"/>
    </source>
</evidence>
<dbReference type="PANTHER" id="PTHR13593:SF143">
    <property type="entry name" value="PHOSPHATIDYLINOSITOL-SPECIFIC PHOSPHOLIPASE C X DOMAIN-CONTAINING PROTEIN"/>
    <property type="match status" value="1"/>
</dbReference>